<dbReference type="EMBL" id="CAJNDS010000226">
    <property type="protein sequence ID" value="CAE7030933.1"/>
    <property type="molecule type" value="Genomic_DNA"/>
</dbReference>
<name>A0A812IFI9_9DINO</name>
<evidence type="ECO:0000313" key="1">
    <source>
        <dbReference type="EMBL" id="CAE7030933.1"/>
    </source>
</evidence>
<organism evidence="1 2">
    <name type="scientific">Symbiodinium natans</name>
    <dbReference type="NCBI Taxonomy" id="878477"/>
    <lineage>
        <taxon>Eukaryota</taxon>
        <taxon>Sar</taxon>
        <taxon>Alveolata</taxon>
        <taxon>Dinophyceae</taxon>
        <taxon>Suessiales</taxon>
        <taxon>Symbiodiniaceae</taxon>
        <taxon>Symbiodinium</taxon>
    </lineage>
</organism>
<dbReference type="Proteomes" id="UP000604046">
    <property type="component" value="Unassembled WGS sequence"/>
</dbReference>
<dbReference type="OrthoDB" id="437407at2759"/>
<sequence>MKGDLKWLASTDDPKDGGTYLGLGSTHYLNVFCDSGWRGSDDFHHSLGSLAHPPPLLRLSGFSNHLIWDDVLHVAWRGFAADFAASVLVDMFGKGLALQKACDMARHWATSKGHQLSLDEFSLSDDKFPSLNAKAWDVKLVCLWLVPGQHGFVLLVGIISKPHPLGFSFQRFDFG</sequence>
<gene>
    <name evidence="1" type="ORF">SNAT2548_LOCUS3739</name>
</gene>
<comment type="caution">
    <text evidence="1">The sequence shown here is derived from an EMBL/GenBank/DDBJ whole genome shotgun (WGS) entry which is preliminary data.</text>
</comment>
<dbReference type="AlphaFoldDB" id="A0A812IFI9"/>
<protein>
    <submittedName>
        <fullName evidence="1">Uncharacterized protein</fullName>
    </submittedName>
</protein>
<proteinExistence type="predicted"/>
<keyword evidence="2" id="KW-1185">Reference proteome</keyword>
<reference evidence="1" key="1">
    <citation type="submission" date="2021-02" db="EMBL/GenBank/DDBJ databases">
        <authorList>
            <person name="Dougan E. K."/>
            <person name="Rhodes N."/>
            <person name="Thang M."/>
            <person name="Chan C."/>
        </authorList>
    </citation>
    <scope>NUCLEOTIDE SEQUENCE</scope>
</reference>
<accession>A0A812IFI9</accession>
<evidence type="ECO:0000313" key="2">
    <source>
        <dbReference type="Proteomes" id="UP000604046"/>
    </source>
</evidence>